<dbReference type="GO" id="GO:0008168">
    <property type="term" value="F:methyltransferase activity"/>
    <property type="evidence" value="ECO:0007669"/>
    <property type="project" value="UniProtKB-KW"/>
</dbReference>
<dbReference type="Pfam" id="PF13649">
    <property type="entry name" value="Methyltransf_25"/>
    <property type="match status" value="1"/>
</dbReference>
<dbReference type="InterPro" id="IPR020596">
    <property type="entry name" value="rRNA_Ade_Mease_Trfase_CS"/>
</dbReference>
<organism evidence="3 4">
    <name type="scientific">Ottowia flava</name>
    <dbReference type="NCBI Taxonomy" id="2675430"/>
    <lineage>
        <taxon>Bacteria</taxon>
        <taxon>Pseudomonadati</taxon>
        <taxon>Pseudomonadota</taxon>
        <taxon>Betaproteobacteria</taxon>
        <taxon>Burkholderiales</taxon>
        <taxon>Comamonadaceae</taxon>
        <taxon>Ottowia</taxon>
    </lineage>
</organism>
<evidence type="ECO:0000313" key="4">
    <source>
        <dbReference type="Proteomes" id="UP001597304"/>
    </source>
</evidence>
<dbReference type="Gene3D" id="3.40.50.150">
    <property type="entry name" value="Vaccinia Virus protein VP39"/>
    <property type="match status" value="1"/>
</dbReference>
<name>A0ABW4KUX0_9BURK</name>
<evidence type="ECO:0000313" key="3">
    <source>
        <dbReference type="EMBL" id="MFD1711785.1"/>
    </source>
</evidence>
<dbReference type="CDD" id="cd02440">
    <property type="entry name" value="AdoMet_MTases"/>
    <property type="match status" value="1"/>
</dbReference>
<proteinExistence type="predicted"/>
<keyword evidence="1" id="KW-0949">S-adenosyl-L-methionine</keyword>
<accession>A0ABW4KUX0</accession>
<reference evidence="4" key="1">
    <citation type="journal article" date="2019" name="Int. J. Syst. Evol. Microbiol.">
        <title>The Global Catalogue of Microorganisms (GCM) 10K type strain sequencing project: providing services to taxonomists for standard genome sequencing and annotation.</title>
        <authorList>
            <consortium name="The Broad Institute Genomics Platform"/>
            <consortium name="The Broad Institute Genome Sequencing Center for Infectious Disease"/>
            <person name="Wu L."/>
            <person name="Ma J."/>
        </authorList>
    </citation>
    <scope>NUCLEOTIDE SEQUENCE [LARGE SCALE GENOMIC DNA]</scope>
    <source>
        <strain evidence="4">LMG 29247</strain>
    </source>
</reference>
<sequence length="235" mass="26382">MPLIAPTTEQTRDELALIARWVPLHNLRVIELGCGGAALSRRLVQTRPDCSVLALEVDAIQHAQNLAAPAVPGLRFVAAGAQAIPSPDAQFDLALMLKSLHHVPLPLLDQALAETRRVLRLRAHLYVSEPVFDGPLNEINRLFNDEQQVREAAYAAVQRALATGGWREVAELHFDMPVRFTDFDDYERRMTGVTYADRRWSPGMRDAVRERFEALKPPPGTPFLRPMRINLLQTL</sequence>
<dbReference type="EC" id="2.1.-.-" evidence="3"/>
<dbReference type="SUPFAM" id="SSF53335">
    <property type="entry name" value="S-adenosyl-L-methionine-dependent methyltransferases"/>
    <property type="match status" value="1"/>
</dbReference>
<dbReference type="RefSeq" id="WP_147914459.1">
    <property type="nucleotide sequence ID" value="NZ_JBHUEJ010000034.1"/>
</dbReference>
<evidence type="ECO:0000259" key="2">
    <source>
        <dbReference type="Pfam" id="PF13649"/>
    </source>
</evidence>
<protein>
    <submittedName>
        <fullName evidence="3">Class I SAM-dependent methyltransferase</fullName>
        <ecNumber evidence="3">2.1.-.-</ecNumber>
    </submittedName>
</protein>
<keyword evidence="3" id="KW-0808">Transferase</keyword>
<feature type="domain" description="Methyltransferase" evidence="2">
    <location>
        <begin position="29"/>
        <end position="120"/>
    </location>
</feature>
<dbReference type="EMBL" id="JBHUEJ010000034">
    <property type="protein sequence ID" value="MFD1711785.1"/>
    <property type="molecule type" value="Genomic_DNA"/>
</dbReference>
<keyword evidence="4" id="KW-1185">Reference proteome</keyword>
<dbReference type="InterPro" id="IPR041698">
    <property type="entry name" value="Methyltransf_25"/>
</dbReference>
<gene>
    <name evidence="3" type="ORF">ACFSF0_14300</name>
</gene>
<dbReference type="PROSITE" id="PS01131">
    <property type="entry name" value="RRNA_A_DIMETH"/>
    <property type="match status" value="1"/>
</dbReference>
<dbReference type="InterPro" id="IPR029063">
    <property type="entry name" value="SAM-dependent_MTases_sf"/>
</dbReference>
<comment type="caution">
    <text evidence="3">The sequence shown here is derived from an EMBL/GenBank/DDBJ whole genome shotgun (WGS) entry which is preliminary data.</text>
</comment>
<keyword evidence="3" id="KW-0489">Methyltransferase</keyword>
<evidence type="ECO:0000256" key="1">
    <source>
        <dbReference type="ARBA" id="ARBA00022691"/>
    </source>
</evidence>
<dbReference type="GO" id="GO:0032259">
    <property type="term" value="P:methylation"/>
    <property type="evidence" value="ECO:0007669"/>
    <property type="project" value="UniProtKB-KW"/>
</dbReference>
<dbReference type="Proteomes" id="UP001597304">
    <property type="component" value="Unassembled WGS sequence"/>
</dbReference>